<dbReference type="GO" id="GO:0030254">
    <property type="term" value="P:protein secretion by the type III secretion system"/>
    <property type="evidence" value="ECO:0007669"/>
    <property type="project" value="InterPro"/>
</dbReference>
<dbReference type="SUPFAM" id="SSF69635">
    <property type="entry name" value="Type III secretory system chaperone-like"/>
    <property type="match status" value="1"/>
</dbReference>
<evidence type="ECO:0000313" key="2">
    <source>
        <dbReference type="Proteomes" id="UP000216885"/>
    </source>
</evidence>
<dbReference type="InterPro" id="IPR010261">
    <property type="entry name" value="Tir_chaperone"/>
</dbReference>
<accession>A0A261TNS4</accession>
<dbReference type="Pfam" id="PF05932">
    <property type="entry name" value="CesT"/>
    <property type="match status" value="1"/>
</dbReference>
<dbReference type="RefSeq" id="WP_094839264.1">
    <property type="nucleotide sequence ID" value="NZ_NEVQ01000022.1"/>
</dbReference>
<keyword evidence="2" id="KW-1185">Reference proteome</keyword>
<proteinExistence type="predicted"/>
<organism evidence="1 2">
    <name type="scientific">Bordetella genomosp. 4</name>
    <dbReference type="NCBI Taxonomy" id="463044"/>
    <lineage>
        <taxon>Bacteria</taxon>
        <taxon>Pseudomonadati</taxon>
        <taxon>Pseudomonadota</taxon>
        <taxon>Betaproteobacteria</taxon>
        <taxon>Burkholderiales</taxon>
        <taxon>Alcaligenaceae</taxon>
        <taxon>Bordetella</taxon>
    </lineage>
</organism>
<reference evidence="1 2" key="1">
    <citation type="submission" date="2017-05" db="EMBL/GenBank/DDBJ databases">
        <title>Complete and WGS of Bordetella genogroups.</title>
        <authorList>
            <person name="Spilker T."/>
            <person name="LiPuma J."/>
        </authorList>
    </citation>
    <scope>NUCLEOTIDE SEQUENCE [LARGE SCALE GENOMIC DNA]</scope>
    <source>
        <strain evidence="1 2">AU9919</strain>
    </source>
</reference>
<evidence type="ECO:0000313" key="1">
    <source>
        <dbReference type="EMBL" id="OZI50941.1"/>
    </source>
</evidence>
<gene>
    <name evidence="1" type="ORF">CAL20_24315</name>
</gene>
<name>A0A261TNS4_9BORD</name>
<protein>
    <recommendedName>
        <fullName evidence="3">Tir chaperone family protein</fullName>
    </recommendedName>
</protein>
<sequence length="150" mass="16173">MASRYVDVLTAFAGEIGLPSTEQFLKTKELIVDGITISLFYEGDDRAGDVVMFSALGEISAERTTEILQVAMEANYLWAATGGATLGISSNTLAMSLRVPLILLDAHSLANVVGGFTQTATFWRRYVNGELDRAGPSTGLEQRLAFSHKP</sequence>
<comment type="caution">
    <text evidence="1">The sequence shown here is derived from an EMBL/GenBank/DDBJ whole genome shotgun (WGS) entry which is preliminary data.</text>
</comment>
<evidence type="ECO:0008006" key="3">
    <source>
        <dbReference type="Google" id="ProtNLM"/>
    </source>
</evidence>
<dbReference type="AlphaFoldDB" id="A0A261TNS4"/>
<dbReference type="EMBL" id="NEVQ01000022">
    <property type="protein sequence ID" value="OZI50941.1"/>
    <property type="molecule type" value="Genomic_DNA"/>
</dbReference>
<dbReference type="Proteomes" id="UP000216885">
    <property type="component" value="Unassembled WGS sequence"/>
</dbReference>
<dbReference type="Gene3D" id="3.30.1460.10">
    <property type="match status" value="1"/>
</dbReference>